<name>A0A0P9FNI0_9CHLR</name>
<evidence type="ECO:0008006" key="4">
    <source>
        <dbReference type="Google" id="ProtNLM"/>
    </source>
</evidence>
<keyword evidence="3" id="KW-1185">Reference proteome</keyword>
<feature type="signal peptide" evidence="1">
    <location>
        <begin position="1"/>
        <end position="28"/>
    </location>
</feature>
<evidence type="ECO:0000256" key="1">
    <source>
        <dbReference type="SAM" id="SignalP"/>
    </source>
</evidence>
<protein>
    <recommendedName>
        <fullName evidence="4">Fibronectin type-III domain-containing protein</fullName>
    </recommendedName>
</protein>
<evidence type="ECO:0000313" key="3">
    <source>
        <dbReference type="Proteomes" id="UP000050509"/>
    </source>
</evidence>
<feature type="chain" id="PRO_5006157127" description="Fibronectin type-III domain-containing protein" evidence="1">
    <location>
        <begin position="29"/>
        <end position="146"/>
    </location>
</feature>
<evidence type="ECO:0000313" key="2">
    <source>
        <dbReference type="EMBL" id="KPV54847.1"/>
    </source>
</evidence>
<gene>
    <name evidence="2" type="ORF">SE17_01145</name>
</gene>
<dbReference type="AlphaFoldDB" id="A0A0P9FNI0"/>
<proteinExistence type="predicted"/>
<reference evidence="2 3" key="1">
    <citation type="submission" date="2015-09" db="EMBL/GenBank/DDBJ databases">
        <title>Draft genome sequence of Kouleothrix aurantiaca JCM 19913.</title>
        <authorList>
            <person name="Hemp J."/>
        </authorList>
    </citation>
    <scope>NUCLEOTIDE SEQUENCE [LARGE SCALE GENOMIC DNA]</scope>
    <source>
        <strain evidence="2 3">COM-B</strain>
    </source>
</reference>
<accession>A0A0P9FNI0</accession>
<sequence length="146" mass="16002">MRKWTIVWRLAALVLALVLMALTPAAVAAPPAWARITVQYERHRADTVRITWTQTIATPATNVLKQETAGSAEGYILYACQPCPAGTYSVVMPVPGQANDVVRFHRPGNRYWLQALNGSSPLIGPAVPRDRLFVPMARRLSARGAP</sequence>
<comment type="caution">
    <text evidence="2">The sequence shown here is derived from an EMBL/GenBank/DDBJ whole genome shotgun (WGS) entry which is preliminary data.</text>
</comment>
<organism evidence="2 3">
    <name type="scientific">Kouleothrix aurantiaca</name>
    <dbReference type="NCBI Taxonomy" id="186479"/>
    <lineage>
        <taxon>Bacteria</taxon>
        <taxon>Bacillati</taxon>
        <taxon>Chloroflexota</taxon>
        <taxon>Chloroflexia</taxon>
        <taxon>Chloroflexales</taxon>
        <taxon>Roseiflexineae</taxon>
        <taxon>Roseiflexaceae</taxon>
        <taxon>Kouleothrix</taxon>
    </lineage>
</organism>
<keyword evidence="1" id="KW-0732">Signal</keyword>
<dbReference type="Proteomes" id="UP000050509">
    <property type="component" value="Unassembled WGS sequence"/>
</dbReference>
<dbReference type="EMBL" id="LJCR01000011">
    <property type="protein sequence ID" value="KPV54847.1"/>
    <property type="molecule type" value="Genomic_DNA"/>
</dbReference>